<evidence type="ECO:0000256" key="7">
    <source>
        <dbReference type="ARBA" id="ARBA00022741"/>
    </source>
</evidence>
<evidence type="ECO:0000256" key="3">
    <source>
        <dbReference type="ARBA" id="ARBA00012438"/>
    </source>
</evidence>
<dbReference type="InterPro" id="IPR052023">
    <property type="entry name" value="Histidine_kinase_KdpD"/>
</dbReference>
<dbReference type="SUPFAM" id="SSF55874">
    <property type="entry name" value="ATPase domain of HSP90 chaperone/DNA topoisomerase II/histidine kinase"/>
    <property type="match status" value="1"/>
</dbReference>
<dbReference type="InterPro" id="IPR004358">
    <property type="entry name" value="Sig_transdc_His_kin-like_C"/>
</dbReference>
<feature type="transmembrane region" description="Helical" evidence="13">
    <location>
        <begin position="109"/>
        <end position="129"/>
    </location>
</feature>
<evidence type="ECO:0000259" key="14">
    <source>
        <dbReference type="PROSITE" id="PS50109"/>
    </source>
</evidence>
<evidence type="ECO:0000256" key="12">
    <source>
        <dbReference type="ARBA" id="ARBA00023136"/>
    </source>
</evidence>
<evidence type="ECO:0000256" key="2">
    <source>
        <dbReference type="ARBA" id="ARBA00004141"/>
    </source>
</evidence>
<proteinExistence type="predicted"/>
<keyword evidence="7" id="KW-0547">Nucleotide-binding</keyword>
<dbReference type="GO" id="GO:0005524">
    <property type="term" value="F:ATP binding"/>
    <property type="evidence" value="ECO:0007669"/>
    <property type="project" value="UniProtKB-KW"/>
</dbReference>
<dbReference type="Gene3D" id="3.30.565.10">
    <property type="entry name" value="Histidine kinase-like ATPase, C-terminal domain"/>
    <property type="match status" value="1"/>
</dbReference>
<evidence type="ECO:0000313" key="16">
    <source>
        <dbReference type="Proteomes" id="UP000286934"/>
    </source>
</evidence>
<feature type="domain" description="Histidine kinase" evidence="14">
    <location>
        <begin position="158"/>
        <end position="384"/>
    </location>
</feature>
<evidence type="ECO:0000256" key="8">
    <source>
        <dbReference type="ARBA" id="ARBA00022777"/>
    </source>
</evidence>
<dbReference type="InterPro" id="IPR003661">
    <property type="entry name" value="HisK_dim/P_dom"/>
</dbReference>
<dbReference type="Pfam" id="PF00512">
    <property type="entry name" value="HisKA"/>
    <property type="match status" value="1"/>
</dbReference>
<keyword evidence="4" id="KW-0597">Phosphoprotein</keyword>
<dbReference type="InterPro" id="IPR025201">
    <property type="entry name" value="KdpD_TM"/>
</dbReference>
<dbReference type="Pfam" id="PF02518">
    <property type="entry name" value="HATPase_c"/>
    <property type="match status" value="1"/>
</dbReference>
<accession>A0A432WSL4</accession>
<keyword evidence="10 13" id="KW-1133">Transmembrane helix</keyword>
<dbReference type="Gene3D" id="1.20.120.620">
    <property type="entry name" value="Backbone structure of the membrane domain of e. Coli histidine kinase receptor kdpd"/>
    <property type="match status" value="1"/>
</dbReference>
<dbReference type="GO" id="GO:0000155">
    <property type="term" value="F:phosphorelay sensor kinase activity"/>
    <property type="evidence" value="ECO:0007669"/>
    <property type="project" value="InterPro"/>
</dbReference>
<keyword evidence="5" id="KW-0808">Transferase</keyword>
<comment type="catalytic activity">
    <reaction evidence="1">
        <text>ATP + protein L-histidine = ADP + protein N-phospho-L-histidine.</text>
        <dbReference type="EC" id="2.7.13.3"/>
    </reaction>
</comment>
<evidence type="ECO:0000256" key="13">
    <source>
        <dbReference type="SAM" id="Phobius"/>
    </source>
</evidence>
<dbReference type="AlphaFoldDB" id="A0A432WSL4"/>
<sequence>MIKAQLFLPITSDELEPSLQRYFPLIQGTPQAIAAGAAWVVIATLLGALFLPWLTIGNISLLYVAGIVFVGVQGGLVAAITTAIISFLSFNFFLTSPQFTFRVDSQDDIITLVFMMAFSLLVAPAASLIRKQIITTESLRKAKLETEMEQLKNALLSSVSHDLRSPLSAIMGSAEMLRDKQSVLSDDNKHELVSGIYMETKRLDKYIQNLLDMTRLGYGELELQRDWVTLGDIIASLTKRLARYPVRLDNNEYRHVPQIDVVLHDHDALLYVHAALIEQALFNIVENCCRFAPVNIPVRVRSYLITADTLRIEIEDEGPGIPAGEEEYIFTMFFSRSSNLNESSPRGMGLAISKGMLGAHGASLKVDTEYAMGARFIIDLPMHRNENK</sequence>
<dbReference type="SMART" id="SM00388">
    <property type="entry name" value="HisKA"/>
    <property type="match status" value="1"/>
</dbReference>
<dbReference type="InterPro" id="IPR005467">
    <property type="entry name" value="His_kinase_dom"/>
</dbReference>
<keyword evidence="8" id="KW-0418">Kinase</keyword>
<comment type="caution">
    <text evidence="15">The sequence shown here is derived from an EMBL/GenBank/DDBJ whole genome shotgun (WGS) entry which is preliminary data.</text>
</comment>
<keyword evidence="11" id="KW-0902">Two-component regulatory system</keyword>
<dbReference type="Pfam" id="PF13493">
    <property type="entry name" value="DUF4118"/>
    <property type="match status" value="1"/>
</dbReference>
<evidence type="ECO:0000256" key="10">
    <source>
        <dbReference type="ARBA" id="ARBA00022989"/>
    </source>
</evidence>
<evidence type="ECO:0000256" key="9">
    <source>
        <dbReference type="ARBA" id="ARBA00022840"/>
    </source>
</evidence>
<dbReference type="Proteomes" id="UP000286934">
    <property type="component" value="Unassembled WGS sequence"/>
</dbReference>
<organism evidence="15 16">
    <name type="scientific">Aliidiomarina shirensis</name>
    <dbReference type="NCBI Taxonomy" id="1048642"/>
    <lineage>
        <taxon>Bacteria</taxon>
        <taxon>Pseudomonadati</taxon>
        <taxon>Pseudomonadota</taxon>
        <taxon>Gammaproteobacteria</taxon>
        <taxon>Alteromonadales</taxon>
        <taxon>Idiomarinaceae</taxon>
        <taxon>Aliidiomarina</taxon>
    </lineage>
</organism>
<evidence type="ECO:0000256" key="11">
    <source>
        <dbReference type="ARBA" id="ARBA00023012"/>
    </source>
</evidence>
<comment type="subcellular location">
    <subcellularLocation>
        <location evidence="2">Membrane</location>
        <topology evidence="2">Multi-pass membrane protein</topology>
    </subcellularLocation>
</comment>
<dbReference type="Gene3D" id="1.10.287.130">
    <property type="match status" value="1"/>
</dbReference>
<dbReference type="PANTHER" id="PTHR45569">
    <property type="entry name" value="SENSOR PROTEIN KDPD"/>
    <property type="match status" value="1"/>
</dbReference>
<dbReference type="SUPFAM" id="SSF47384">
    <property type="entry name" value="Homodimeric domain of signal transducing histidine kinase"/>
    <property type="match status" value="1"/>
</dbReference>
<dbReference type="PANTHER" id="PTHR45569:SF1">
    <property type="entry name" value="SENSOR PROTEIN KDPD"/>
    <property type="match status" value="1"/>
</dbReference>
<keyword evidence="6 13" id="KW-0812">Transmembrane</keyword>
<reference evidence="16" key="1">
    <citation type="journal article" date="2018" name="Front. Microbiol.">
        <title>Genome-Based Analysis Reveals the Taxonomy and Diversity of the Family Idiomarinaceae.</title>
        <authorList>
            <person name="Liu Y."/>
            <person name="Lai Q."/>
            <person name="Shao Z."/>
        </authorList>
    </citation>
    <scope>NUCLEOTIDE SEQUENCE [LARGE SCALE GENOMIC DNA]</scope>
    <source>
        <strain evidence="16">AIS</strain>
    </source>
</reference>
<dbReference type="InterPro" id="IPR036097">
    <property type="entry name" value="HisK_dim/P_sf"/>
</dbReference>
<dbReference type="OrthoDB" id="9806130at2"/>
<dbReference type="InterPro" id="IPR003594">
    <property type="entry name" value="HATPase_dom"/>
</dbReference>
<dbReference type="CDD" id="cd00082">
    <property type="entry name" value="HisKA"/>
    <property type="match status" value="1"/>
</dbReference>
<dbReference type="SMART" id="SM00387">
    <property type="entry name" value="HATPase_c"/>
    <property type="match status" value="1"/>
</dbReference>
<evidence type="ECO:0000256" key="5">
    <source>
        <dbReference type="ARBA" id="ARBA00022679"/>
    </source>
</evidence>
<dbReference type="PROSITE" id="PS50109">
    <property type="entry name" value="HIS_KIN"/>
    <property type="match status" value="1"/>
</dbReference>
<protein>
    <recommendedName>
        <fullName evidence="3">histidine kinase</fullName>
        <ecNumber evidence="3">2.7.13.3</ecNumber>
    </recommendedName>
</protein>
<dbReference type="EMBL" id="PIPP01000003">
    <property type="protein sequence ID" value="RUO36762.1"/>
    <property type="molecule type" value="Genomic_DNA"/>
</dbReference>
<dbReference type="GO" id="GO:0005886">
    <property type="term" value="C:plasma membrane"/>
    <property type="evidence" value="ECO:0007669"/>
    <property type="project" value="TreeGrafter"/>
</dbReference>
<name>A0A432WSL4_9GAMM</name>
<feature type="transmembrane region" description="Helical" evidence="13">
    <location>
        <begin position="32"/>
        <end position="54"/>
    </location>
</feature>
<evidence type="ECO:0000313" key="15">
    <source>
        <dbReference type="EMBL" id="RUO36762.1"/>
    </source>
</evidence>
<keyword evidence="9" id="KW-0067">ATP-binding</keyword>
<keyword evidence="16" id="KW-1185">Reference proteome</keyword>
<evidence type="ECO:0000256" key="4">
    <source>
        <dbReference type="ARBA" id="ARBA00022553"/>
    </source>
</evidence>
<dbReference type="InterPro" id="IPR038318">
    <property type="entry name" value="KdpD_sf"/>
</dbReference>
<dbReference type="RefSeq" id="WP_126807498.1">
    <property type="nucleotide sequence ID" value="NZ_PIPP01000003.1"/>
</dbReference>
<feature type="transmembrane region" description="Helical" evidence="13">
    <location>
        <begin position="61"/>
        <end position="89"/>
    </location>
</feature>
<evidence type="ECO:0000256" key="6">
    <source>
        <dbReference type="ARBA" id="ARBA00022692"/>
    </source>
</evidence>
<dbReference type="PRINTS" id="PR00344">
    <property type="entry name" value="BCTRLSENSOR"/>
</dbReference>
<evidence type="ECO:0000256" key="1">
    <source>
        <dbReference type="ARBA" id="ARBA00000085"/>
    </source>
</evidence>
<dbReference type="EC" id="2.7.13.3" evidence="3"/>
<keyword evidence="12 13" id="KW-0472">Membrane</keyword>
<gene>
    <name evidence="15" type="ORF">CWE13_07890</name>
</gene>
<dbReference type="InterPro" id="IPR036890">
    <property type="entry name" value="HATPase_C_sf"/>
</dbReference>